<protein>
    <submittedName>
        <fullName evidence="3">Uncharacterized protein</fullName>
    </submittedName>
</protein>
<evidence type="ECO:0000313" key="4">
    <source>
        <dbReference type="Proteomes" id="UP000022910"/>
    </source>
</evidence>
<accession>A0A015JG30</accession>
<proteinExistence type="predicted"/>
<dbReference type="AlphaFoldDB" id="A0A015JG30"/>
<sequence>MLYVTLANVTAATVYYVYVTVTVVVRHSSKRHSSKRHSSKRHSKPVLIPAKNDPLEMDRRKRRKKSESEEDIITTDSLLSVINHVVPENVMPISSNQDEDEELQKDLDSIIKIDTPFDQWQIIMTQPMDEIGELKFTVPSLLHPVSYASSDIPSRLSDLVVSNSSKSDFQIFSPFSGIKALELLLHWNPIKNVAILEIDKIVDTSETPYDNLAEITQEYICFDTDNLLGLIEVTSKSDEIYLRSKKEEKKKKRLKQLEVAQRDYVHNNKESAAISTASRHSRVTSAATRNYTPYTRQTNPSKIKSSNQNKSTDIQQLLRKPTIGRFRNIERSMPDVMSWIREGNDYDASLPEIANETVSAQNRVTQWLSSCDFNDPNKDLKNKNKYENIEVIDLTQDSDLSTPETGKSVVDNETTSPFFRNKSKSSAEQNNAMYFSNSFSATRSIDDFLVLRGKLSPNKRREINQSNVTIGKSIIEKLPTPVVPHKYIVSIRMFPNRKLLTALKSEECKVELIERDFEYLRPFLSEENSDTIHVEVDFIIDERTGVIFYPLNMLSQDQSILKLVQTILRLHLKNVYME</sequence>
<evidence type="ECO:0000313" key="3">
    <source>
        <dbReference type="EMBL" id="EXX68477.1"/>
    </source>
</evidence>
<dbReference type="HOGENOM" id="CLU_471844_0_0_1"/>
<organism evidence="3 4">
    <name type="scientific">Rhizophagus irregularis (strain DAOM 197198w)</name>
    <name type="common">Glomus intraradices</name>
    <dbReference type="NCBI Taxonomy" id="1432141"/>
    <lineage>
        <taxon>Eukaryota</taxon>
        <taxon>Fungi</taxon>
        <taxon>Fungi incertae sedis</taxon>
        <taxon>Mucoromycota</taxon>
        <taxon>Glomeromycotina</taxon>
        <taxon>Glomeromycetes</taxon>
        <taxon>Glomerales</taxon>
        <taxon>Glomeraceae</taxon>
        <taxon>Rhizophagus</taxon>
    </lineage>
</organism>
<dbReference type="STRING" id="1432141.A0A015JG30"/>
<feature type="compositionally biased region" description="Polar residues" evidence="1">
    <location>
        <begin position="273"/>
        <end position="314"/>
    </location>
</feature>
<gene>
    <name evidence="3" type="ORF">RirG_104900</name>
</gene>
<comment type="caution">
    <text evidence="3">The sequence shown here is derived from an EMBL/GenBank/DDBJ whole genome shotgun (WGS) entry which is preliminary data.</text>
</comment>
<keyword evidence="2" id="KW-0812">Transmembrane</keyword>
<evidence type="ECO:0000256" key="1">
    <source>
        <dbReference type="SAM" id="MobiDB-lite"/>
    </source>
</evidence>
<feature type="transmembrane region" description="Helical" evidence="2">
    <location>
        <begin position="6"/>
        <end position="25"/>
    </location>
</feature>
<dbReference type="Proteomes" id="UP000022910">
    <property type="component" value="Unassembled WGS sequence"/>
</dbReference>
<evidence type="ECO:0000256" key="2">
    <source>
        <dbReference type="SAM" id="Phobius"/>
    </source>
</evidence>
<feature type="compositionally biased region" description="Basic residues" evidence="1">
    <location>
        <begin position="29"/>
        <end position="44"/>
    </location>
</feature>
<dbReference type="EMBL" id="JEMT01017276">
    <property type="protein sequence ID" value="EXX68477.1"/>
    <property type="molecule type" value="Genomic_DNA"/>
</dbReference>
<keyword evidence="4" id="KW-1185">Reference proteome</keyword>
<name>A0A015JG30_RHIIW</name>
<reference evidence="3 4" key="1">
    <citation type="submission" date="2014-02" db="EMBL/GenBank/DDBJ databases">
        <title>Single nucleus genome sequencing reveals high similarity among nuclei of an endomycorrhizal fungus.</title>
        <authorList>
            <person name="Lin K."/>
            <person name="Geurts R."/>
            <person name="Zhang Z."/>
            <person name="Limpens E."/>
            <person name="Saunders D.G."/>
            <person name="Mu D."/>
            <person name="Pang E."/>
            <person name="Cao H."/>
            <person name="Cha H."/>
            <person name="Lin T."/>
            <person name="Zhou Q."/>
            <person name="Shang Y."/>
            <person name="Li Y."/>
            <person name="Ivanov S."/>
            <person name="Sharma T."/>
            <person name="Velzen R.V."/>
            <person name="Ruijter N.D."/>
            <person name="Aanen D.K."/>
            <person name="Win J."/>
            <person name="Kamoun S."/>
            <person name="Bisseling T."/>
            <person name="Huang S."/>
        </authorList>
    </citation>
    <scope>NUCLEOTIDE SEQUENCE [LARGE SCALE GENOMIC DNA]</scope>
    <source>
        <strain evidence="4">DAOM197198w</strain>
    </source>
</reference>
<keyword evidence="2" id="KW-1133">Transmembrane helix</keyword>
<keyword evidence="2" id="KW-0472">Membrane</keyword>
<dbReference type="OrthoDB" id="2422840at2759"/>
<feature type="region of interest" description="Disordered" evidence="1">
    <location>
        <begin position="271"/>
        <end position="314"/>
    </location>
</feature>
<feature type="region of interest" description="Disordered" evidence="1">
    <location>
        <begin position="29"/>
        <end position="71"/>
    </location>
</feature>